<evidence type="ECO:0000313" key="2">
    <source>
        <dbReference type="EMBL" id="GHE76620.1"/>
    </source>
</evidence>
<evidence type="ECO:0000256" key="1">
    <source>
        <dbReference type="SAM" id="MobiDB-lite"/>
    </source>
</evidence>
<dbReference type="AlphaFoldDB" id="A0A919DSR7"/>
<reference evidence="2" key="1">
    <citation type="journal article" date="2014" name="Int. J. Syst. Evol. Microbiol.">
        <title>Complete genome sequence of Corynebacterium casei LMG S-19264T (=DSM 44701T), isolated from a smear-ripened cheese.</title>
        <authorList>
            <consortium name="US DOE Joint Genome Institute (JGI-PGF)"/>
            <person name="Walter F."/>
            <person name="Albersmeier A."/>
            <person name="Kalinowski J."/>
            <person name="Ruckert C."/>
        </authorList>
    </citation>
    <scope>NUCLEOTIDE SEQUENCE</scope>
    <source>
        <strain evidence="2">JCM 4784</strain>
    </source>
</reference>
<accession>A0A919DSR7</accession>
<proteinExistence type="predicted"/>
<gene>
    <name evidence="2" type="ORF">GCM10018785_51110</name>
</gene>
<evidence type="ECO:0000313" key="3">
    <source>
        <dbReference type="Proteomes" id="UP000608024"/>
    </source>
</evidence>
<comment type="caution">
    <text evidence="2">The sequence shown here is derived from an EMBL/GenBank/DDBJ whole genome shotgun (WGS) entry which is preliminary data.</text>
</comment>
<name>A0A919DSR7_9ACTN</name>
<organism evidence="2 3">
    <name type="scientific">Streptomyces longispororuber</name>
    <dbReference type="NCBI Taxonomy" id="68230"/>
    <lineage>
        <taxon>Bacteria</taxon>
        <taxon>Bacillati</taxon>
        <taxon>Actinomycetota</taxon>
        <taxon>Actinomycetes</taxon>
        <taxon>Kitasatosporales</taxon>
        <taxon>Streptomycetaceae</taxon>
        <taxon>Streptomyces</taxon>
    </lineage>
</organism>
<keyword evidence="3" id="KW-1185">Reference proteome</keyword>
<feature type="region of interest" description="Disordered" evidence="1">
    <location>
        <begin position="39"/>
        <end position="60"/>
    </location>
</feature>
<dbReference type="Proteomes" id="UP000608024">
    <property type="component" value="Unassembled WGS sequence"/>
</dbReference>
<protein>
    <submittedName>
        <fullName evidence="2">Uncharacterized protein</fullName>
    </submittedName>
</protein>
<dbReference type="EMBL" id="BNBT01000094">
    <property type="protein sequence ID" value="GHE76620.1"/>
    <property type="molecule type" value="Genomic_DNA"/>
</dbReference>
<reference evidence="2" key="2">
    <citation type="submission" date="2020-09" db="EMBL/GenBank/DDBJ databases">
        <authorList>
            <person name="Sun Q."/>
            <person name="Ohkuma M."/>
        </authorList>
    </citation>
    <scope>NUCLEOTIDE SEQUENCE</scope>
    <source>
        <strain evidence="2">JCM 4784</strain>
    </source>
</reference>
<sequence>MWEVCQDAGGARALTWSAAYRLAVRDRLPTYRVWEDARGVPTPTPRSLSQTFGPRLRRRS</sequence>